<name>A0A6J3LYU1_9PEZI</name>
<proteinExistence type="predicted"/>
<accession>A0A6J3LYU1</accession>
<dbReference type="Proteomes" id="UP000504637">
    <property type="component" value="Unplaced"/>
</dbReference>
<dbReference type="GeneID" id="54361076"/>
<evidence type="ECO:0000313" key="2">
    <source>
        <dbReference type="RefSeq" id="XP_033457976.1"/>
    </source>
</evidence>
<reference evidence="2" key="3">
    <citation type="submission" date="2025-08" db="UniProtKB">
        <authorList>
            <consortium name="RefSeq"/>
        </authorList>
    </citation>
    <scope>IDENTIFICATION</scope>
    <source>
        <strain evidence="2">CBS 342.82</strain>
    </source>
</reference>
<organism evidence="2">
    <name type="scientific">Dissoconium aciculare CBS 342.82</name>
    <dbReference type="NCBI Taxonomy" id="1314786"/>
    <lineage>
        <taxon>Eukaryota</taxon>
        <taxon>Fungi</taxon>
        <taxon>Dikarya</taxon>
        <taxon>Ascomycota</taxon>
        <taxon>Pezizomycotina</taxon>
        <taxon>Dothideomycetes</taxon>
        <taxon>Dothideomycetidae</taxon>
        <taxon>Mycosphaerellales</taxon>
        <taxon>Dissoconiaceae</taxon>
        <taxon>Dissoconium</taxon>
    </lineage>
</organism>
<dbReference type="AlphaFoldDB" id="A0A6J3LYU1"/>
<protein>
    <submittedName>
        <fullName evidence="2">Uncharacterized protein</fullName>
    </submittedName>
</protein>
<reference evidence="2" key="2">
    <citation type="submission" date="2020-04" db="EMBL/GenBank/DDBJ databases">
        <authorList>
            <consortium name="NCBI Genome Project"/>
        </authorList>
    </citation>
    <scope>NUCLEOTIDE SEQUENCE</scope>
    <source>
        <strain evidence="2">CBS 342.82</strain>
    </source>
</reference>
<gene>
    <name evidence="2" type="ORF">K489DRAFT_371904</name>
</gene>
<keyword evidence="1" id="KW-1185">Reference proteome</keyword>
<dbReference type="RefSeq" id="XP_033457976.1">
    <property type="nucleotide sequence ID" value="XM_033603276.1"/>
</dbReference>
<evidence type="ECO:0000313" key="1">
    <source>
        <dbReference type="Proteomes" id="UP000504637"/>
    </source>
</evidence>
<sequence>MFAPVTDVRVLTSVSDMTADSGRARIVEHSRQASCHAKQGFSQQHRASASVSKLPSSHEAAHDVPVGPFTLCLMQYMWKARVVFDQSGAGSGWCKERLPLMSDESVMPEILVIVLFQAKCRVVVSAREGIPRNAKEFAGLAVGSRNNTK</sequence>
<reference evidence="2" key="1">
    <citation type="submission" date="2020-01" db="EMBL/GenBank/DDBJ databases">
        <authorList>
            <consortium name="DOE Joint Genome Institute"/>
            <person name="Haridas S."/>
            <person name="Albert R."/>
            <person name="Binder M."/>
            <person name="Bloem J."/>
            <person name="Labutti K."/>
            <person name="Salamov A."/>
            <person name="Andreopoulos B."/>
            <person name="Baker S.E."/>
            <person name="Barry K."/>
            <person name="Bills G."/>
            <person name="Bluhm B.H."/>
            <person name="Cannon C."/>
            <person name="Castanera R."/>
            <person name="Culley D.E."/>
            <person name="Daum C."/>
            <person name="Ezra D."/>
            <person name="Gonzalez J.B."/>
            <person name="Henrissat B."/>
            <person name="Kuo A."/>
            <person name="Liang C."/>
            <person name="Lipzen A."/>
            <person name="Lutzoni F."/>
            <person name="Magnuson J."/>
            <person name="Mondo S."/>
            <person name="Nolan M."/>
            <person name="Ohm R."/>
            <person name="Pangilinan J."/>
            <person name="Park H.-J."/>
            <person name="Ramirez L."/>
            <person name="Alfaro M."/>
            <person name="Sun H."/>
            <person name="Tritt A."/>
            <person name="Yoshinaga Y."/>
            <person name="Zwiers L.-H."/>
            <person name="Turgeon B.G."/>
            <person name="Goodwin S.B."/>
            <person name="Spatafora J.W."/>
            <person name="Crous P.W."/>
            <person name="Grigoriev I.V."/>
        </authorList>
    </citation>
    <scope>NUCLEOTIDE SEQUENCE</scope>
    <source>
        <strain evidence="2">CBS 342.82</strain>
    </source>
</reference>